<accession>A0AC34GIT2</accession>
<evidence type="ECO:0000313" key="1">
    <source>
        <dbReference type="Proteomes" id="UP000887579"/>
    </source>
</evidence>
<organism evidence="1 2">
    <name type="scientific">Panagrolaimus sp. ES5</name>
    <dbReference type="NCBI Taxonomy" id="591445"/>
    <lineage>
        <taxon>Eukaryota</taxon>
        <taxon>Metazoa</taxon>
        <taxon>Ecdysozoa</taxon>
        <taxon>Nematoda</taxon>
        <taxon>Chromadorea</taxon>
        <taxon>Rhabditida</taxon>
        <taxon>Tylenchina</taxon>
        <taxon>Panagrolaimomorpha</taxon>
        <taxon>Panagrolaimoidea</taxon>
        <taxon>Panagrolaimidae</taxon>
        <taxon>Panagrolaimus</taxon>
    </lineage>
</organism>
<evidence type="ECO:0000313" key="2">
    <source>
        <dbReference type="WBParaSite" id="ES5_v2.g29538.t1"/>
    </source>
</evidence>
<protein>
    <submittedName>
        <fullName evidence="2">PH domain-containing protein</fullName>
    </submittedName>
</protein>
<reference evidence="2" key="1">
    <citation type="submission" date="2022-11" db="UniProtKB">
        <authorList>
            <consortium name="WormBaseParasite"/>
        </authorList>
    </citation>
    <scope>IDENTIFICATION</scope>
</reference>
<name>A0AC34GIT2_9BILA</name>
<proteinExistence type="predicted"/>
<dbReference type="WBParaSite" id="ES5_v2.g29538.t1">
    <property type="protein sequence ID" value="ES5_v2.g29538.t1"/>
    <property type="gene ID" value="ES5_v2.g29538"/>
</dbReference>
<dbReference type="Proteomes" id="UP000887579">
    <property type="component" value="Unplaced"/>
</dbReference>
<sequence length="93" mass="10893">RMSTSSQASARSINARRRPEDVIHQGWLMKRGEHIKNWRARYFVLFKDGALLGFKNVVNDYKDPLNDFTVKDVQYFAAVKFFPFLIACYALVF</sequence>